<dbReference type="AlphaFoldDB" id="A0A2P5Y7B8"/>
<dbReference type="EMBL" id="KZ663591">
    <property type="protein sequence ID" value="PPS11462.1"/>
    <property type="molecule type" value="Genomic_DNA"/>
</dbReference>
<evidence type="ECO:0000313" key="3">
    <source>
        <dbReference type="Proteomes" id="UP000239757"/>
    </source>
</evidence>
<organism evidence="2 3">
    <name type="scientific">Gossypium barbadense</name>
    <name type="common">Sea Island cotton</name>
    <name type="synonym">Hibiscus barbadensis</name>
    <dbReference type="NCBI Taxonomy" id="3634"/>
    <lineage>
        <taxon>Eukaryota</taxon>
        <taxon>Viridiplantae</taxon>
        <taxon>Streptophyta</taxon>
        <taxon>Embryophyta</taxon>
        <taxon>Tracheophyta</taxon>
        <taxon>Spermatophyta</taxon>
        <taxon>Magnoliopsida</taxon>
        <taxon>eudicotyledons</taxon>
        <taxon>Gunneridae</taxon>
        <taxon>Pentapetalae</taxon>
        <taxon>rosids</taxon>
        <taxon>malvids</taxon>
        <taxon>Malvales</taxon>
        <taxon>Malvaceae</taxon>
        <taxon>Malvoideae</taxon>
        <taxon>Gossypium</taxon>
    </lineage>
</organism>
<accession>A0A2P5Y7B8</accession>
<proteinExistence type="predicted"/>
<dbReference type="Proteomes" id="UP000239757">
    <property type="component" value="Unassembled WGS sequence"/>
</dbReference>
<evidence type="ECO:0000313" key="2">
    <source>
        <dbReference type="EMBL" id="PPS11462.1"/>
    </source>
</evidence>
<feature type="region of interest" description="Disordered" evidence="1">
    <location>
        <begin position="23"/>
        <end position="67"/>
    </location>
</feature>
<name>A0A2P5Y7B8_GOSBA</name>
<sequence length="188" mass="21069">MKYARSKTYPCLMLHKRARERADAFKRLGSQAPTVGERPSQQDEGPELSQPGGPPPMQPSRCTDPHQGVLYEESGKGPLEVLMGTIERGGVSQWSHLRMSLWTLSLFRSGSRLVEVYTGGAREGALARWVWGKGKEVRIARDFWARPWDPPVFYDRVGYTTVSHGHGDLTHSMPLPIFGKLKCSFTTV</sequence>
<protein>
    <submittedName>
        <fullName evidence="2">Uncharacterized protein</fullName>
    </submittedName>
</protein>
<evidence type="ECO:0000256" key="1">
    <source>
        <dbReference type="SAM" id="MobiDB-lite"/>
    </source>
</evidence>
<reference evidence="2 3" key="1">
    <citation type="submission" date="2015-01" db="EMBL/GenBank/DDBJ databases">
        <title>Genome of allotetraploid Gossypium barbadense reveals genomic plasticity and fiber elongation in cotton evolution.</title>
        <authorList>
            <person name="Chen X."/>
            <person name="Liu X."/>
            <person name="Zhao B."/>
            <person name="Zheng H."/>
            <person name="Hu Y."/>
            <person name="Lu G."/>
            <person name="Yang C."/>
            <person name="Chen J."/>
            <person name="Shan C."/>
            <person name="Zhang L."/>
            <person name="Zhou Y."/>
            <person name="Wang L."/>
            <person name="Guo W."/>
            <person name="Bai Y."/>
            <person name="Ruan J."/>
            <person name="Shangguan X."/>
            <person name="Mao Y."/>
            <person name="Jiang J."/>
            <person name="Zhu Y."/>
            <person name="Lei J."/>
            <person name="Kang H."/>
            <person name="Chen S."/>
            <person name="He X."/>
            <person name="Wang R."/>
            <person name="Wang Y."/>
            <person name="Chen J."/>
            <person name="Wang L."/>
            <person name="Yu S."/>
            <person name="Wang B."/>
            <person name="Wei J."/>
            <person name="Song S."/>
            <person name="Lu X."/>
            <person name="Gao Z."/>
            <person name="Gu W."/>
            <person name="Deng X."/>
            <person name="Ma D."/>
            <person name="Wang S."/>
            <person name="Liang W."/>
            <person name="Fang L."/>
            <person name="Cai C."/>
            <person name="Zhu X."/>
            <person name="Zhou B."/>
            <person name="Zhang Y."/>
            <person name="Chen Z."/>
            <person name="Xu S."/>
            <person name="Zhu R."/>
            <person name="Wang S."/>
            <person name="Zhang T."/>
            <person name="Zhao G."/>
        </authorList>
    </citation>
    <scope>NUCLEOTIDE SEQUENCE [LARGE SCALE GENOMIC DNA]</scope>
    <source>
        <strain evidence="3">cv. Xinhai21</strain>
        <tissue evidence="2">Leaf</tissue>
    </source>
</reference>
<gene>
    <name evidence="2" type="ORF">GOBAR_AA09190</name>
</gene>